<evidence type="ECO:0000313" key="3">
    <source>
        <dbReference type="EMBL" id="GAA2377781.1"/>
    </source>
</evidence>
<gene>
    <name evidence="3" type="ORF">GCM10010170_083240</name>
</gene>
<keyword evidence="4" id="KW-1185">Reference proteome</keyword>
<feature type="transmembrane region" description="Helical" evidence="2">
    <location>
        <begin position="444"/>
        <end position="464"/>
    </location>
</feature>
<keyword evidence="2" id="KW-0812">Transmembrane</keyword>
<evidence type="ECO:0000256" key="1">
    <source>
        <dbReference type="SAM" id="MobiDB-lite"/>
    </source>
</evidence>
<comment type="caution">
    <text evidence="3">The sequence shown here is derived from an EMBL/GenBank/DDBJ whole genome shotgun (WGS) entry which is preliminary data.</text>
</comment>
<keyword evidence="2" id="KW-1133">Transmembrane helix</keyword>
<protein>
    <recommendedName>
        <fullName evidence="5">Gram-positive cocci surface proteins LPxTG domain-containing protein</fullName>
    </recommendedName>
</protein>
<name>A0ABN3HEM8_9ACTN</name>
<accession>A0ABN3HEM8</accession>
<evidence type="ECO:0000313" key="4">
    <source>
        <dbReference type="Proteomes" id="UP001501444"/>
    </source>
</evidence>
<organism evidence="3 4">
    <name type="scientific">Dactylosporangium salmoneum</name>
    <dbReference type="NCBI Taxonomy" id="53361"/>
    <lineage>
        <taxon>Bacteria</taxon>
        <taxon>Bacillati</taxon>
        <taxon>Actinomycetota</taxon>
        <taxon>Actinomycetes</taxon>
        <taxon>Micromonosporales</taxon>
        <taxon>Micromonosporaceae</taxon>
        <taxon>Dactylosporangium</taxon>
    </lineage>
</organism>
<keyword evidence="2" id="KW-0472">Membrane</keyword>
<dbReference type="Proteomes" id="UP001501444">
    <property type="component" value="Unassembled WGS sequence"/>
</dbReference>
<proteinExistence type="predicted"/>
<sequence length="470" mass="46020">MSPVALAAPAIAGGTAESAGCPEGFGATAASSTVALGGLDLRPLGLRQAPTPELRAATAHSGFAGGPARAAADARYIQSSGVLPPGLIGPSAYQQAPPPHEQPSTVPVEGVNLGALSTGTGGLKAHATWQDAAKCSAAAGPRADADAKLAGLALLPGRGGRALLRFGAIESGTSTKVGQLDGKASATATAEGGVADFTLLPGSPAAMGVRVLSAPTLTVAAGPTKKNVDYKAPVLEVRVPGRDAVRLDSAGSHADIVVPVDGAARGVAEDLARAEALPIAGISLQDLLGGVTSALSGTLAGVTAVPESLLDSLLPGLPKLGGGQSTVHATEGSNGGADARPARVVILRVELGTVEKQTSATGLYAKATSIRIKLIVRTTWKSGGYGGDQRDNTTILDLGLCSLEAAAAAPHGGGYGGGDSGGGYGGVSDNGGNGGTLPVTGSRAVVVVGAGLLLVVLGRMFVVLSRRRAA</sequence>
<dbReference type="EMBL" id="BAAARV010000083">
    <property type="protein sequence ID" value="GAA2377781.1"/>
    <property type="molecule type" value="Genomic_DNA"/>
</dbReference>
<evidence type="ECO:0000256" key="2">
    <source>
        <dbReference type="SAM" id="Phobius"/>
    </source>
</evidence>
<evidence type="ECO:0008006" key="5">
    <source>
        <dbReference type="Google" id="ProtNLM"/>
    </source>
</evidence>
<reference evidence="3 4" key="1">
    <citation type="journal article" date="2019" name="Int. J. Syst. Evol. Microbiol.">
        <title>The Global Catalogue of Microorganisms (GCM) 10K type strain sequencing project: providing services to taxonomists for standard genome sequencing and annotation.</title>
        <authorList>
            <consortium name="The Broad Institute Genomics Platform"/>
            <consortium name="The Broad Institute Genome Sequencing Center for Infectious Disease"/>
            <person name="Wu L."/>
            <person name="Ma J."/>
        </authorList>
    </citation>
    <scope>NUCLEOTIDE SEQUENCE [LARGE SCALE GENOMIC DNA]</scope>
    <source>
        <strain evidence="3 4">JCM 3272</strain>
    </source>
</reference>
<feature type="region of interest" description="Disordered" evidence="1">
    <location>
        <begin position="88"/>
        <end position="107"/>
    </location>
</feature>